<organism evidence="2 3">
    <name type="scientific">Periplaneta americana</name>
    <name type="common">American cockroach</name>
    <name type="synonym">Blatta americana</name>
    <dbReference type="NCBI Taxonomy" id="6978"/>
    <lineage>
        <taxon>Eukaryota</taxon>
        <taxon>Metazoa</taxon>
        <taxon>Ecdysozoa</taxon>
        <taxon>Arthropoda</taxon>
        <taxon>Hexapoda</taxon>
        <taxon>Insecta</taxon>
        <taxon>Pterygota</taxon>
        <taxon>Neoptera</taxon>
        <taxon>Polyneoptera</taxon>
        <taxon>Dictyoptera</taxon>
        <taxon>Blattodea</taxon>
        <taxon>Blattoidea</taxon>
        <taxon>Blattidae</taxon>
        <taxon>Blattinae</taxon>
        <taxon>Periplaneta</taxon>
    </lineage>
</organism>
<evidence type="ECO:0000313" key="3">
    <source>
        <dbReference type="Proteomes" id="UP001148838"/>
    </source>
</evidence>
<proteinExistence type="predicted"/>
<keyword evidence="3" id="KW-1185">Reference proteome</keyword>
<feature type="region of interest" description="Disordered" evidence="1">
    <location>
        <begin position="1"/>
        <end position="123"/>
    </location>
</feature>
<gene>
    <name evidence="2" type="ORF">ANN_11203</name>
</gene>
<dbReference type="EMBL" id="JAJSOF020000015">
    <property type="protein sequence ID" value="KAJ4441348.1"/>
    <property type="molecule type" value="Genomic_DNA"/>
</dbReference>
<reference evidence="2 3" key="1">
    <citation type="journal article" date="2022" name="Allergy">
        <title>Genome assembly and annotation of Periplaneta americana reveal a comprehensive cockroach allergen profile.</title>
        <authorList>
            <person name="Wang L."/>
            <person name="Xiong Q."/>
            <person name="Saelim N."/>
            <person name="Wang L."/>
            <person name="Nong W."/>
            <person name="Wan A.T."/>
            <person name="Shi M."/>
            <person name="Liu X."/>
            <person name="Cao Q."/>
            <person name="Hui J.H.L."/>
            <person name="Sookrung N."/>
            <person name="Leung T.F."/>
            <person name="Tungtrongchitr A."/>
            <person name="Tsui S.K.W."/>
        </authorList>
    </citation>
    <scope>NUCLEOTIDE SEQUENCE [LARGE SCALE GENOMIC DNA]</scope>
    <source>
        <strain evidence="2">PWHHKU_190912</strain>
    </source>
</reference>
<sequence>MRNEAVLERVGEERMVLKRSERGKGIGWNGGKEDEGNTRKEDKEDKRKTRKTGRKQGEQGEDKEDRRKTKRTDGRQRGQTEDKEDRRKTKRTEGKTRQTIGRQDDREESKEKRGSEGECVDICPQSISPSLSTISQFTCVQASGSSGAAMAVSKPSTSNTENSGFLVEWKGTSFLGVATLPGLPTRLTLPSATTFCYLKTKVYVNSPQTTDDLKIAVPRKSPTLMAKCWKERHATSGKDLKST</sequence>
<evidence type="ECO:0000313" key="2">
    <source>
        <dbReference type="EMBL" id="KAJ4441348.1"/>
    </source>
</evidence>
<name>A0ABQ8T5X0_PERAM</name>
<comment type="caution">
    <text evidence="2">The sequence shown here is derived from an EMBL/GenBank/DDBJ whole genome shotgun (WGS) entry which is preliminary data.</text>
</comment>
<feature type="compositionally biased region" description="Basic and acidic residues" evidence="1">
    <location>
        <begin position="55"/>
        <end position="116"/>
    </location>
</feature>
<feature type="compositionally biased region" description="Basic and acidic residues" evidence="1">
    <location>
        <begin position="31"/>
        <end position="47"/>
    </location>
</feature>
<evidence type="ECO:0000256" key="1">
    <source>
        <dbReference type="SAM" id="MobiDB-lite"/>
    </source>
</evidence>
<feature type="compositionally biased region" description="Basic and acidic residues" evidence="1">
    <location>
        <begin position="1"/>
        <end position="24"/>
    </location>
</feature>
<accession>A0ABQ8T5X0</accession>
<protein>
    <submittedName>
        <fullName evidence="2">Uncharacterized protein</fullName>
    </submittedName>
</protein>
<dbReference type="Proteomes" id="UP001148838">
    <property type="component" value="Unassembled WGS sequence"/>
</dbReference>